<dbReference type="RefSeq" id="WP_184338131.1">
    <property type="nucleotide sequence ID" value="NZ_JACHIG010000001.1"/>
</dbReference>
<dbReference type="EMBL" id="JACHIG010000001">
    <property type="protein sequence ID" value="MBB5031198.1"/>
    <property type="molecule type" value="Genomic_DNA"/>
</dbReference>
<reference evidence="3 4" key="1">
    <citation type="submission" date="2020-08" db="EMBL/GenBank/DDBJ databases">
        <title>Genomic Encyclopedia of Type Strains, Phase IV (KMG-IV): sequencing the most valuable type-strain genomes for metagenomic binning, comparative biology and taxonomic classification.</title>
        <authorList>
            <person name="Goeker M."/>
        </authorList>
    </citation>
    <scope>NUCLEOTIDE SEQUENCE [LARGE SCALE GENOMIC DNA]</scope>
    <source>
        <strain evidence="3 4">DSM 12252</strain>
    </source>
</reference>
<dbReference type="PANTHER" id="PTHR30383">
    <property type="entry name" value="THIOESTERASE 1/PROTEASE 1/LYSOPHOSPHOLIPASE L1"/>
    <property type="match status" value="1"/>
</dbReference>
<evidence type="ECO:0000259" key="2">
    <source>
        <dbReference type="Pfam" id="PF13472"/>
    </source>
</evidence>
<protein>
    <submittedName>
        <fullName evidence="3">Lysophospholipase L1-like esterase</fullName>
    </submittedName>
</protein>
<evidence type="ECO:0000313" key="3">
    <source>
        <dbReference type="EMBL" id="MBB5031198.1"/>
    </source>
</evidence>
<name>A0A7W7Y7R5_9BACT</name>
<dbReference type="CDD" id="cd01834">
    <property type="entry name" value="SGNH_hydrolase_like_2"/>
    <property type="match status" value="1"/>
</dbReference>
<evidence type="ECO:0000256" key="1">
    <source>
        <dbReference type="SAM" id="SignalP"/>
    </source>
</evidence>
<dbReference type="InterPro" id="IPR051532">
    <property type="entry name" value="Ester_Hydrolysis_Enzymes"/>
</dbReference>
<dbReference type="GO" id="GO:0004622">
    <property type="term" value="F:phosphatidylcholine lysophospholipase activity"/>
    <property type="evidence" value="ECO:0007669"/>
    <property type="project" value="TreeGrafter"/>
</dbReference>
<feature type="chain" id="PRO_5031223540" evidence="1">
    <location>
        <begin position="24"/>
        <end position="399"/>
    </location>
</feature>
<dbReference type="Proteomes" id="UP000590740">
    <property type="component" value="Unassembled WGS sequence"/>
</dbReference>
<dbReference type="SUPFAM" id="SSF52266">
    <property type="entry name" value="SGNH hydrolase"/>
    <property type="match status" value="1"/>
</dbReference>
<dbReference type="Gene3D" id="3.40.50.1110">
    <property type="entry name" value="SGNH hydrolase"/>
    <property type="match status" value="1"/>
</dbReference>
<keyword evidence="1" id="KW-0732">Signal</keyword>
<accession>A0A7W7Y7R5</accession>
<comment type="caution">
    <text evidence="3">The sequence shown here is derived from an EMBL/GenBank/DDBJ whole genome shotgun (WGS) entry which is preliminary data.</text>
</comment>
<dbReference type="PANTHER" id="PTHR30383:SF5">
    <property type="entry name" value="SGNH HYDROLASE-TYPE ESTERASE DOMAIN-CONTAINING PROTEIN"/>
    <property type="match status" value="1"/>
</dbReference>
<proteinExistence type="predicted"/>
<dbReference type="Pfam" id="PF13472">
    <property type="entry name" value="Lipase_GDSL_2"/>
    <property type="match status" value="1"/>
</dbReference>
<organism evidence="3 4">
    <name type="scientific">Prosthecobacter vanneervenii</name>
    <dbReference type="NCBI Taxonomy" id="48466"/>
    <lineage>
        <taxon>Bacteria</taxon>
        <taxon>Pseudomonadati</taxon>
        <taxon>Verrucomicrobiota</taxon>
        <taxon>Verrucomicrobiia</taxon>
        <taxon>Verrucomicrobiales</taxon>
        <taxon>Verrucomicrobiaceae</taxon>
        <taxon>Prosthecobacter</taxon>
    </lineage>
</organism>
<evidence type="ECO:0000313" key="4">
    <source>
        <dbReference type="Proteomes" id="UP000590740"/>
    </source>
</evidence>
<dbReference type="InterPro" id="IPR013830">
    <property type="entry name" value="SGNH_hydro"/>
</dbReference>
<dbReference type="AlphaFoldDB" id="A0A7W7Y7R5"/>
<sequence>MRTLLLLLCVCSHLLAEAPLKTAALLAAGQDPVRIVCIGDSITGVYYHSGGRRAYPEMLQIALQQLHPQAKLSVHNAGISGDTTTGGLKRLDRDVLSRKPHLVTIMFGMNDLVGTPVDVFKKNLREMIARCRAAGAEVLLCTQNSVVETPQRPCARLAEFTQAIRDVAKDEALPVADCFAAFEAVHAADAAEWNLLLSDTIHPNMAGHKLFAETLAQAITGQTVSLRKIGPPAPVLPHVFARIKAAQPVRVLAMPPYDEIIANALKELTPGVEVSVTSWPVAGQSLAQLEASARKVRSMTQDLVIIAVPADLPLKDQAQFHHDYSWIMNWSLSFGPQQWDVVVALPSVAKPALTPEESRHEAFARRLIQAQDLSMIARRSGDHSLPFKILCDWLAHHQP</sequence>
<feature type="signal peptide" evidence="1">
    <location>
        <begin position="1"/>
        <end position="23"/>
    </location>
</feature>
<feature type="domain" description="SGNH hydrolase-type esterase" evidence="2">
    <location>
        <begin position="37"/>
        <end position="210"/>
    </location>
</feature>
<gene>
    <name evidence="3" type="ORF">HNQ65_000752</name>
</gene>
<keyword evidence="4" id="KW-1185">Reference proteome</keyword>
<dbReference type="InterPro" id="IPR036514">
    <property type="entry name" value="SGNH_hydro_sf"/>
</dbReference>